<organism evidence="2 3">
    <name type="scientific">Solanum stoloniferum</name>
    <dbReference type="NCBI Taxonomy" id="62892"/>
    <lineage>
        <taxon>Eukaryota</taxon>
        <taxon>Viridiplantae</taxon>
        <taxon>Streptophyta</taxon>
        <taxon>Embryophyta</taxon>
        <taxon>Tracheophyta</taxon>
        <taxon>Spermatophyta</taxon>
        <taxon>Magnoliopsida</taxon>
        <taxon>eudicotyledons</taxon>
        <taxon>Gunneridae</taxon>
        <taxon>Pentapetalae</taxon>
        <taxon>asterids</taxon>
        <taxon>lamiids</taxon>
        <taxon>Solanales</taxon>
        <taxon>Solanaceae</taxon>
        <taxon>Solanoideae</taxon>
        <taxon>Solaneae</taxon>
        <taxon>Solanum</taxon>
    </lineage>
</organism>
<protein>
    <submittedName>
        <fullName evidence="2">Uncharacterized protein</fullName>
    </submittedName>
</protein>
<keyword evidence="3" id="KW-1185">Reference proteome</keyword>
<feature type="region of interest" description="Disordered" evidence="1">
    <location>
        <begin position="57"/>
        <end position="155"/>
    </location>
</feature>
<evidence type="ECO:0000313" key="2">
    <source>
        <dbReference type="EMBL" id="KAL3339257.1"/>
    </source>
</evidence>
<feature type="compositionally biased region" description="Gly residues" evidence="1">
    <location>
        <begin position="76"/>
        <end position="89"/>
    </location>
</feature>
<sequence>MHYFTSLHHAPKILTIYSSLQKLEITNRYFLLQLRKKLESFWDFLWMLPNRRQASEKVKSLPGNMTRGRGIKRSWGGCGGITNKAGGGSKLTPDTSQKDVSESSIPTSQQVGLNHYTVSSHETSVQTSQEANAQQITTPENVGGQQEAPTSLDVG</sequence>
<evidence type="ECO:0000256" key="1">
    <source>
        <dbReference type="SAM" id="MobiDB-lite"/>
    </source>
</evidence>
<evidence type="ECO:0000313" key="3">
    <source>
        <dbReference type="Proteomes" id="UP001627284"/>
    </source>
</evidence>
<comment type="caution">
    <text evidence="2">The sequence shown here is derived from an EMBL/GenBank/DDBJ whole genome shotgun (WGS) entry which is preliminary data.</text>
</comment>
<dbReference type="AlphaFoldDB" id="A0ABD2S566"/>
<dbReference type="Proteomes" id="UP001627284">
    <property type="component" value="Unassembled WGS sequence"/>
</dbReference>
<name>A0ABD2S566_9SOLN</name>
<dbReference type="EMBL" id="JBJKTR010000016">
    <property type="protein sequence ID" value="KAL3339257.1"/>
    <property type="molecule type" value="Genomic_DNA"/>
</dbReference>
<feature type="compositionally biased region" description="Polar residues" evidence="1">
    <location>
        <begin position="102"/>
        <end position="149"/>
    </location>
</feature>
<gene>
    <name evidence="2" type="ORF">AABB24_028079</name>
</gene>
<reference evidence="2 3" key="1">
    <citation type="submission" date="2024-05" db="EMBL/GenBank/DDBJ databases">
        <title>De novo assembly of an allotetraploid wild potato.</title>
        <authorList>
            <person name="Hosaka A.J."/>
        </authorList>
    </citation>
    <scope>NUCLEOTIDE SEQUENCE [LARGE SCALE GENOMIC DNA]</scope>
    <source>
        <tissue evidence="2">Young leaves</tissue>
    </source>
</reference>
<accession>A0ABD2S566</accession>
<proteinExistence type="predicted"/>